<evidence type="ECO:0008006" key="4">
    <source>
        <dbReference type="Google" id="ProtNLM"/>
    </source>
</evidence>
<name>A0AAD6YX05_9AGAR</name>
<evidence type="ECO:0000256" key="1">
    <source>
        <dbReference type="SAM" id="SignalP"/>
    </source>
</evidence>
<comment type="caution">
    <text evidence="2">The sequence shown here is derived from an EMBL/GenBank/DDBJ whole genome shotgun (WGS) entry which is preliminary data.</text>
</comment>
<organism evidence="2 3">
    <name type="scientific">Mycena albidolilacea</name>
    <dbReference type="NCBI Taxonomy" id="1033008"/>
    <lineage>
        <taxon>Eukaryota</taxon>
        <taxon>Fungi</taxon>
        <taxon>Dikarya</taxon>
        <taxon>Basidiomycota</taxon>
        <taxon>Agaricomycotina</taxon>
        <taxon>Agaricomycetes</taxon>
        <taxon>Agaricomycetidae</taxon>
        <taxon>Agaricales</taxon>
        <taxon>Marasmiineae</taxon>
        <taxon>Mycenaceae</taxon>
        <taxon>Mycena</taxon>
    </lineage>
</organism>
<dbReference type="AlphaFoldDB" id="A0AAD6YX05"/>
<keyword evidence="3" id="KW-1185">Reference proteome</keyword>
<sequence>MVVRLVALVVLLERAVGVELELKVLELGRTLSSSSVRRTALCASERTGTSSCGTRARVYFPPQLLCLPGERAQGLRCEDAVARGGVDGRGARTNDRGLAWPAQRRERGEEGREGQKPPIEGLPAHALDGVVSCEALGGVGAAGGTACGGCCRSRWEPGWWMQQRRWSSGPRRQTWCQWKR</sequence>
<evidence type="ECO:0000313" key="2">
    <source>
        <dbReference type="EMBL" id="KAJ7300600.1"/>
    </source>
</evidence>
<dbReference type="Proteomes" id="UP001218218">
    <property type="component" value="Unassembled WGS sequence"/>
</dbReference>
<keyword evidence="1" id="KW-0732">Signal</keyword>
<protein>
    <recommendedName>
        <fullName evidence="4">Secreted protein</fullName>
    </recommendedName>
</protein>
<proteinExistence type="predicted"/>
<evidence type="ECO:0000313" key="3">
    <source>
        <dbReference type="Proteomes" id="UP001218218"/>
    </source>
</evidence>
<feature type="chain" id="PRO_5041963371" description="Secreted protein" evidence="1">
    <location>
        <begin position="18"/>
        <end position="180"/>
    </location>
</feature>
<gene>
    <name evidence="2" type="ORF">DFH08DRAFT_908328</name>
</gene>
<dbReference type="EMBL" id="JARIHO010000159">
    <property type="protein sequence ID" value="KAJ7300600.1"/>
    <property type="molecule type" value="Genomic_DNA"/>
</dbReference>
<reference evidence="2" key="1">
    <citation type="submission" date="2023-03" db="EMBL/GenBank/DDBJ databases">
        <title>Massive genome expansion in bonnet fungi (Mycena s.s.) driven by repeated elements and novel gene families across ecological guilds.</title>
        <authorList>
            <consortium name="Lawrence Berkeley National Laboratory"/>
            <person name="Harder C.B."/>
            <person name="Miyauchi S."/>
            <person name="Viragh M."/>
            <person name="Kuo A."/>
            <person name="Thoen E."/>
            <person name="Andreopoulos B."/>
            <person name="Lu D."/>
            <person name="Skrede I."/>
            <person name="Drula E."/>
            <person name="Henrissat B."/>
            <person name="Morin E."/>
            <person name="Kohler A."/>
            <person name="Barry K."/>
            <person name="LaButti K."/>
            <person name="Morin E."/>
            <person name="Salamov A."/>
            <person name="Lipzen A."/>
            <person name="Mereny Z."/>
            <person name="Hegedus B."/>
            <person name="Baldrian P."/>
            <person name="Stursova M."/>
            <person name="Weitz H."/>
            <person name="Taylor A."/>
            <person name="Grigoriev I.V."/>
            <person name="Nagy L.G."/>
            <person name="Martin F."/>
            <person name="Kauserud H."/>
        </authorList>
    </citation>
    <scope>NUCLEOTIDE SEQUENCE</scope>
    <source>
        <strain evidence="2">CBHHK002</strain>
    </source>
</reference>
<feature type="signal peptide" evidence="1">
    <location>
        <begin position="1"/>
        <end position="17"/>
    </location>
</feature>
<accession>A0AAD6YX05</accession>